<feature type="signal peptide" evidence="2">
    <location>
        <begin position="1"/>
        <end position="29"/>
    </location>
</feature>
<feature type="compositionally biased region" description="Polar residues" evidence="1">
    <location>
        <begin position="112"/>
        <end position="125"/>
    </location>
</feature>
<feature type="chain" id="PRO_5047028682" evidence="2">
    <location>
        <begin position="30"/>
        <end position="125"/>
    </location>
</feature>
<evidence type="ECO:0000313" key="4">
    <source>
        <dbReference type="Proteomes" id="UP001595797"/>
    </source>
</evidence>
<organism evidence="3 4">
    <name type="scientific">Kocuria oceani</name>
    <dbReference type="NCBI Taxonomy" id="988827"/>
    <lineage>
        <taxon>Bacteria</taxon>
        <taxon>Bacillati</taxon>
        <taxon>Actinomycetota</taxon>
        <taxon>Actinomycetes</taxon>
        <taxon>Micrococcales</taxon>
        <taxon>Micrococcaceae</taxon>
        <taxon>Kocuria</taxon>
    </lineage>
</organism>
<feature type="compositionally biased region" description="Basic and acidic residues" evidence="1">
    <location>
        <begin position="86"/>
        <end position="111"/>
    </location>
</feature>
<proteinExistence type="predicted"/>
<gene>
    <name evidence="3" type="ORF">ACFPCS_01780</name>
</gene>
<dbReference type="RefSeq" id="WP_277551077.1">
    <property type="nucleotide sequence ID" value="NZ_JARAMH010000006.1"/>
</dbReference>
<sequence>MDRNARAFAALSLGTCILLGIGVVSPATAGQGGDGSDRGDTQRATVSKTSESHEVIRYGDTPSDNYTFKYNARYGDSGSYQASELTKVDDGRPYIQESHSRDVQGSGRDRTQGSAHFVNNRTERP</sequence>
<comment type="caution">
    <text evidence="3">The sequence shown here is derived from an EMBL/GenBank/DDBJ whole genome shotgun (WGS) entry which is preliminary data.</text>
</comment>
<protein>
    <submittedName>
        <fullName evidence="3">Uncharacterized protein</fullName>
    </submittedName>
</protein>
<dbReference type="Proteomes" id="UP001595797">
    <property type="component" value="Unassembled WGS sequence"/>
</dbReference>
<feature type="region of interest" description="Disordered" evidence="1">
    <location>
        <begin position="84"/>
        <end position="125"/>
    </location>
</feature>
<accession>A0ABV9TFG3</accession>
<dbReference type="EMBL" id="JBHSIW010000003">
    <property type="protein sequence ID" value="MFC4902293.1"/>
    <property type="molecule type" value="Genomic_DNA"/>
</dbReference>
<feature type="region of interest" description="Disordered" evidence="1">
    <location>
        <begin position="27"/>
        <end position="52"/>
    </location>
</feature>
<evidence type="ECO:0000256" key="1">
    <source>
        <dbReference type="SAM" id="MobiDB-lite"/>
    </source>
</evidence>
<evidence type="ECO:0000313" key="3">
    <source>
        <dbReference type="EMBL" id="MFC4902293.1"/>
    </source>
</evidence>
<keyword evidence="4" id="KW-1185">Reference proteome</keyword>
<evidence type="ECO:0000256" key="2">
    <source>
        <dbReference type="SAM" id="SignalP"/>
    </source>
</evidence>
<keyword evidence="2" id="KW-0732">Signal</keyword>
<reference evidence="4" key="1">
    <citation type="journal article" date="2019" name="Int. J. Syst. Evol. Microbiol.">
        <title>The Global Catalogue of Microorganisms (GCM) 10K type strain sequencing project: providing services to taxonomists for standard genome sequencing and annotation.</title>
        <authorList>
            <consortium name="The Broad Institute Genomics Platform"/>
            <consortium name="The Broad Institute Genome Sequencing Center for Infectious Disease"/>
            <person name="Wu L."/>
            <person name="Ma J."/>
        </authorList>
    </citation>
    <scope>NUCLEOTIDE SEQUENCE [LARGE SCALE GENOMIC DNA]</scope>
    <source>
        <strain evidence="4">CGMCC 4.6946</strain>
    </source>
</reference>
<name>A0ABV9TFG3_9MICC</name>